<dbReference type="OrthoDB" id="303936at2759"/>
<feature type="coiled-coil region" evidence="1">
    <location>
        <begin position="240"/>
        <end position="281"/>
    </location>
</feature>
<accession>A0A078AI99</accession>
<feature type="coiled-coil region" evidence="1">
    <location>
        <begin position="145"/>
        <end position="207"/>
    </location>
</feature>
<feature type="coiled-coil region" evidence="1">
    <location>
        <begin position="626"/>
        <end position="681"/>
    </location>
</feature>
<feature type="compositionally biased region" description="Polar residues" evidence="2">
    <location>
        <begin position="16"/>
        <end position="30"/>
    </location>
</feature>
<feature type="region of interest" description="Disordered" evidence="2">
    <location>
        <begin position="968"/>
        <end position="988"/>
    </location>
</feature>
<dbReference type="OMA" id="ALRNECE"/>
<feature type="coiled-coil region" evidence="1">
    <location>
        <begin position="834"/>
        <end position="940"/>
    </location>
</feature>
<feature type="coiled-coil region" evidence="1">
    <location>
        <begin position="310"/>
        <end position="434"/>
    </location>
</feature>
<sequence length="988" mass="119244">MATAINNSQRIKKGRTNNYSNNSMANSFLGNQKMNQSNSITNQSIHHISYSPPIKESSQNRSQLYSANKSNVKGFNLNQNVNYSQDRMKNLQILYEERLSQMQTQLNTIYTKIANDEIANTMKENSVSQEFIIDRIKEIMEETVLNEKEMQIEKNIQEISLLKSELAAVQNDLYTQSYIPQQIQDQLDKEIQRSKYLEQENNALKEKMMQLSTGFQQTDSSFKSIIIQKDEELNFCKQQFKQCKAQLDQYEVSIQDKQKQTQQLQQELYQVKRLYQTLQEEFDNKKLKFDQTLIHMQEQSNELQLVKTQNFDMQLQIQRLVQEYQNQQEQKNGLDQEKQELMEKFNNYGEHLQRQQVDQLEKAKQQFQDKLAHYKGKIQDLKDKEEQYAMEIEKERKLQYDLKNNFELIISNMREDMRRIKEEWEHRLQDEELEHQRQIVTVQSQQAIQVQNMKHECTLIFDQKMSQLQREQLQENERLKRECEELKNNLNQKIVTIEKDYIKVQKHEEILNQELQRLDLSIHERVKKIKEQMQAEISQRLEERENEREKVTQQIIKKAKEQYEAERGHALQEQEQRIIKQYDWQIKEMKEEHAHELRSLQKKSDIQKEDIIQQNQRLSSENGYLKNDLLDKNHLLQEIRQEIENERVNEQRRIEEQDQDNQALRNECERLQEIIEVTKNEFQIQINDIQRQTENDILNERSKWQTVIAKIQKITSKQFKQFRKQLDMIREIQSTEYSSQFNKMRKTFFEEFIRCIGQNNIQEQLMNTIHERENFLQQVIDEKQQIEQEYQRLHQQFEECEQKLAKIRKDRVKDSKNIKNEFIKVLETAKREVQRKYSDELKVLNNSVKEFNKRFRDEIITKEKEVKQLHLQHSLEKSHLQDQLNLSNSKIKTLSIQLQECQNRMEKERQHLDSQKKGWIEEFKKKYQFKEKEIEGLTSLITKSYQSINSTIDNIRVAAKIESEVEELTRKAKEKNPLRSESSQRSIE</sequence>
<keyword evidence="4" id="KW-1185">Reference proteome</keyword>
<proteinExistence type="predicted"/>
<feature type="compositionally biased region" description="Polar residues" evidence="2">
    <location>
        <begin position="979"/>
        <end position="988"/>
    </location>
</feature>
<evidence type="ECO:0000313" key="4">
    <source>
        <dbReference type="Proteomes" id="UP000039865"/>
    </source>
</evidence>
<dbReference type="EMBL" id="CCKQ01010425">
    <property type="protein sequence ID" value="CDW81934.1"/>
    <property type="molecule type" value="Genomic_DNA"/>
</dbReference>
<feature type="region of interest" description="Disordered" evidence="2">
    <location>
        <begin position="1"/>
        <end position="30"/>
    </location>
</feature>
<evidence type="ECO:0000256" key="2">
    <source>
        <dbReference type="SAM" id="MobiDB-lite"/>
    </source>
</evidence>
<feature type="coiled-coil region" evidence="1">
    <location>
        <begin position="776"/>
        <end position="810"/>
    </location>
</feature>
<organism evidence="3 4">
    <name type="scientific">Stylonychia lemnae</name>
    <name type="common">Ciliate</name>
    <dbReference type="NCBI Taxonomy" id="5949"/>
    <lineage>
        <taxon>Eukaryota</taxon>
        <taxon>Sar</taxon>
        <taxon>Alveolata</taxon>
        <taxon>Ciliophora</taxon>
        <taxon>Intramacronucleata</taxon>
        <taxon>Spirotrichea</taxon>
        <taxon>Stichotrichia</taxon>
        <taxon>Sporadotrichida</taxon>
        <taxon>Oxytrichidae</taxon>
        <taxon>Stylonychinae</taxon>
        <taxon>Stylonychia</taxon>
    </lineage>
</organism>
<dbReference type="InParanoid" id="A0A078AI99"/>
<evidence type="ECO:0000256" key="1">
    <source>
        <dbReference type="SAM" id="Coils"/>
    </source>
</evidence>
<feature type="coiled-coil region" evidence="1">
    <location>
        <begin position="465"/>
        <end position="500"/>
    </location>
</feature>
<feature type="compositionally biased region" description="Basic and acidic residues" evidence="2">
    <location>
        <begin position="968"/>
        <end position="978"/>
    </location>
</feature>
<feature type="coiled-coil region" evidence="1">
    <location>
        <begin position="530"/>
        <end position="592"/>
    </location>
</feature>
<reference evidence="3 4" key="1">
    <citation type="submission" date="2014-06" db="EMBL/GenBank/DDBJ databases">
        <authorList>
            <person name="Swart Estienne"/>
        </authorList>
    </citation>
    <scope>NUCLEOTIDE SEQUENCE [LARGE SCALE GENOMIC DNA]</scope>
    <source>
        <strain evidence="3 4">130c</strain>
    </source>
</reference>
<dbReference type="Proteomes" id="UP000039865">
    <property type="component" value="Unassembled WGS sequence"/>
</dbReference>
<keyword evidence="1" id="KW-0175">Coiled coil</keyword>
<evidence type="ECO:0000313" key="3">
    <source>
        <dbReference type="EMBL" id="CDW81934.1"/>
    </source>
</evidence>
<name>A0A078AI99_STYLE</name>
<gene>
    <name evidence="3" type="primary">Contig19836.g21037</name>
    <name evidence="3" type="ORF">STYLEM_10958</name>
</gene>
<protein>
    <submittedName>
        <fullName evidence="3">Uncharacterized protein</fullName>
    </submittedName>
</protein>
<dbReference type="AlphaFoldDB" id="A0A078AI99"/>